<organism evidence="2 3">
    <name type="scientific">Citrus x changshan-huyou</name>
    <dbReference type="NCBI Taxonomy" id="2935761"/>
    <lineage>
        <taxon>Eukaryota</taxon>
        <taxon>Viridiplantae</taxon>
        <taxon>Streptophyta</taxon>
        <taxon>Embryophyta</taxon>
        <taxon>Tracheophyta</taxon>
        <taxon>Spermatophyta</taxon>
        <taxon>Magnoliopsida</taxon>
        <taxon>eudicotyledons</taxon>
        <taxon>Gunneridae</taxon>
        <taxon>Pentapetalae</taxon>
        <taxon>rosids</taxon>
        <taxon>malvids</taxon>
        <taxon>Sapindales</taxon>
        <taxon>Rutaceae</taxon>
        <taxon>Aurantioideae</taxon>
        <taxon>Citrus</taxon>
    </lineage>
</organism>
<reference evidence="2 3" key="1">
    <citation type="submission" date="2024-05" db="EMBL/GenBank/DDBJ databases">
        <title>Haplotype-resolved chromosome-level genome assembly of Huyou (Citrus changshanensis).</title>
        <authorList>
            <person name="Miao C."/>
            <person name="Chen W."/>
            <person name="Wu Y."/>
            <person name="Wang L."/>
            <person name="Zhao S."/>
            <person name="Grierson D."/>
            <person name="Xu C."/>
            <person name="Chen K."/>
        </authorList>
    </citation>
    <scope>NUCLEOTIDE SEQUENCE [LARGE SCALE GENOMIC DNA]</scope>
    <source>
        <strain evidence="2">01-14</strain>
        <tissue evidence="2">Leaf</tissue>
    </source>
</reference>
<accession>A0AAP0QJ26</accession>
<protein>
    <submittedName>
        <fullName evidence="2">Uncharacterized protein</fullName>
    </submittedName>
</protein>
<comment type="caution">
    <text evidence="2">The sequence shown here is derived from an EMBL/GenBank/DDBJ whole genome shotgun (WGS) entry which is preliminary data.</text>
</comment>
<name>A0AAP0QJ26_9ROSI</name>
<dbReference type="Proteomes" id="UP001428341">
    <property type="component" value="Unassembled WGS sequence"/>
</dbReference>
<evidence type="ECO:0000313" key="3">
    <source>
        <dbReference type="Proteomes" id="UP001428341"/>
    </source>
</evidence>
<dbReference type="AlphaFoldDB" id="A0AAP0QJ26"/>
<feature type="compositionally biased region" description="Low complexity" evidence="1">
    <location>
        <begin position="241"/>
        <end position="252"/>
    </location>
</feature>
<dbReference type="EMBL" id="JBCGBO010000007">
    <property type="protein sequence ID" value="KAK9187626.1"/>
    <property type="molecule type" value="Genomic_DNA"/>
</dbReference>
<evidence type="ECO:0000313" key="2">
    <source>
        <dbReference type="EMBL" id="KAK9187626.1"/>
    </source>
</evidence>
<proteinExistence type="predicted"/>
<gene>
    <name evidence="2" type="ORF">WN944_019024</name>
</gene>
<evidence type="ECO:0000256" key="1">
    <source>
        <dbReference type="SAM" id="MobiDB-lite"/>
    </source>
</evidence>
<keyword evidence="3" id="KW-1185">Reference proteome</keyword>
<sequence>MIFFSSSEDVNYASSADSNSLLGPGSFHHILNVELASAPFHHIPNVEPAPTLFHHIPNVEAAPAPFHHIPNVAPFHNGEYEALVRGFLKDIVSVRDYCNVLNNELFDITVFELKANLLEGLMNLLMSEPTDRLTQIFSNFPFVEPDRVIRSEALEFINDFMSHFHIQEDAAQSPFERRLVDISVINSTPNKRGKGGRRLVDQSMKHFQSKRGIDLNREGGGLMPPNEENMGSKGPSQTCNSGSSGDSSFFFSLEPRIKNRSRHQLD</sequence>
<feature type="region of interest" description="Disordered" evidence="1">
    <location>
        <begin position="187"/>
        <end position="266"/>
    </location>
</feature>